<reference evidence="1 2" key="1">
    <citation type="submission" date="2019-09" db="EMBL/GenBank/DDBJ databases">
        <title>Genome sequence and assembly of Adhaeribacter sp.</title>
        <authorList>
            <person name="Chhetri G."/>
        </authorList>
    </citation>
    <scope>NUCLEOTIDE SEQUENCE [LARGE SCALE GENOMIC DNA]</scope>
    <source>
        <strain evidence="1 2">DK36</strain>
    </source>
</reference>
<name>A0A5M6DS49_9BACT</name>
<accession>A0A5M6DS49</accession>
<proteinExistence type="predicted"/>
<gene>
    <name evidence="1" type="ORF">F0145_00140</name>
</gene>
<dbReference type="RefSeq" id="WP_150086045.1">
    <property type="nucleotide sequence ID" value="NZ_VWSF01000001.1"/>
</dbReference>
<keyword evidence="2" id="KW-1185">Reference proteome</keyword>
<comment type="caution">
    <text evidence="1">The sequence shown here is derived from an EMBL/GenBank/DDBJ whole genome shotgun (WGS) entry which is preliminary data.</text>
</comment>
<organism evidence="1 2">
    <name type="scientific">Adhaeribacter rhizoryzae</name>
    <dbReference type="NCBI Taxonomy" id="2607907"/>
    <lineage>
        <taxon>Bacteria</taxon>
        <taxon>Pseudomonadati</taxon>
        <taxon>Bacteroidota</taxon>
        <taxon>Cytophagia</taxon>
        <taxon>Cytophagales</taxon>
        <taxon>Hymenobacteraceae</taxon>
        <taxon>Adhaeribacter</taxon>
    </lineage>
</organism>
<dbReference type="EMBL" id="VWSF01000001">
    <property type="protein sequence ID" value="KAA5549049.1"/>
    <property type="molecule type" value="Genomic_DNA"/>
</dbReference>
<protein>
    <submittedName>
        <fullName evidence="1">Uncharacterized protein</fullName>
    </submittedName>
</protein>
<evidence type="ECO:0000313" key="2">
    <source>
        <dbReference type="Proteomes" id="UP000323426"/>
    </source>
</evidence>
<dbReference type="Proteomes" id="UP000323426">
    <property type="component" value="Unassembled WGS sequence"/>
</dbReference>
<evidence type="ECO:0000313" key="1">
    <source>
        <dbReference type="EMBL" id="KAA5549049.1"/>
    </source>
</evidence>
<dbReference type="AlphaFoldDB" id="A0A5M6DS49"/>
<sequence length="257" mass="29956">MKIYLLLFSILCLLTNCNKINQPTQKTHKEELIRAESILRYGNGNSIFKFFNDSSYTYEVNYKDYDYEKKEKFVGYCSINKDTIIFFPSRFRFNGCEKAVIKNGFIEFVDAESTFKLKISKSRVPVVSKLDFESFNDYAIFSFNPNLYIYFPKSSSPYDITQSDLIKIDEILKACLKENPKEIERDITEYIKQCMIVINEKGEKEALIMCHCKSPESIKTFEYSMFSLGHDGGDCRFRVKINLTKNTYSELLVNGLA</sequence>